<dbReference type="AlphaFoldDB" id="A0AA39XMV9"/>
<dbReference type="InterPro" id="IPR027417">
    <property type="entry name" value="P-loop_NTPase"/>
</dbReference>
<dbReference type="GO" id="GO:0005524">
    <property type="term" value="F:ATP binding"/>
    <property type="evidence" value="ECO:0007669"/>
    <property type="project" value="InterPro"/>
</dbReference>
<evidence type="ECO:0000313" key="5">
    <source>
        <dbReference type="EMBL" id="KAK0636521.1"/>
    </source>
</evidence>
<dbReference type="Pfam" id="PF08303">
    <property type="entry name" value="tRNA_lig_kinase"/>
    <property type="match status" value="1"/>
</dbReference>
<dbReference type="InterPro" id="IPR015966">
    <property type="entry name" value="tRNA_lig_kin_fungi"/>
</dbReference>
<reference evidence="5" key="1">
    <citation type="submission" date="2023-06" db="EMBL/GenBank/DDBJ databases">
        <title>Genome-scale phylogeny and comparative genomics of the fungal order Sordariales.</title>
        <authorList>
            <consortium name="Lawrence Berkeley National Laboratory"/>
            <person name="Hensen N."/>
            <person name="Bonometti L."/>
            <person name="Westerberg I."/>
            <person name="Brannstrom I.O."/>
            <person name="Guillou S."/>
            <person name="Cros-Aarteil S."/>
            <person name="Calhoun S."/>
            <person name="Haridas S."/>
            <person name="Kuo A."/>
            <person name="Mondo S."/>
            <person name="Pangilinan J."/>
            <person name="Riley R."/>
            <person name="LaButti K."/>
            <person name="Andreopoulos B."/>
            <person name="Lipzen A."/>
            <person name="Chen C."/>
            <person name="Yanf M."/>
            <person name="Daum C."/>
            <person name="Ng V."/>
            <person name="Clum A."/>
            <person name="Steindorff A."/>
            <person name="Ohm R."/>
            <person name="Martin F."/>
            <person name="Silar P."/>
            <person name="Natvig D."/>
            <person name="Lalanne C."/>
            <person name="Gautier V."/>
            <person name="Ament-velasquez S.L."/>
            <person name="Kruys A."/>
            <person name="Hutchinson M.I."/>
            <person name="Powell A.J."/>
            <person name="Barry K."/>
            <person name="Miller A.N."/>
            <person name="Grigoriev I.V."/>
            <person name="Debuchy R."/>
            <person name="Gladieux P."/>
            <person name="Thoren M.H."/>
            <person name="Johannesson H."/>
        </authorList>
    </citation>
    <scope>NUCLEOTIDE SEQUENCE</scope>
    <source>
        <strain evidence="5">SMH3391-2</strain>
    </source>
</reference>
<dbReference type="GO" id="GO:0006388">
    <property type="term" value="P:tRNA splicing, via endonucleolytic cleavage and ligation"/>
    <property type="evidence" value="ECO:0007669"/>
    <property type="project" value="InterPro"/>
</dbReference>
<dbReference type="EMBL" id="JAULSR010000001">
    <property type="protein sequence ID" value="KAK0636521.1"/>
    <property type="molecule type" value="Genomic_DNA"/>
</dbReference>
<dbReference type="Pfam" id="PF08302">
    <property type="entry name" value="tRNA_lig_CPD"/>
    <property type="match status" value="1"/>
</dbReference>
<proteinExistence type="predicted"/>
<sequence length="926" mass="105258">MWRHSTRLPLQPLPKYNLFPRGTQHLQSSFFHCSVQLQQAPPVTFHLQPKPKTCGDRIHTTHTTIFSRQTPTTISSLNNAHFSTKALTHHKLTMEHSLALQYPPRTDYGKDAVGAEPPYINQDAQQMATLMRGLEDATKKKSGFSVKKTTFNVAISPEKIKVDSWRFQEWDYKKTHLPTYARGLFTTKTRKGAPEIVIRGYDKFFNIDEVRETEWRNIQDRTMGPYEITLKENGCIIFVSGLEDDTLLVCSKHSTGARSDVETSHAAAGEKRLERQLERIGKTKQDLARELRKRNVTAVAELCDDSFEEHILAYGPDKAGLYLHGINLNLPEFVTYPSPLVQQFADDWGFVKTGLIIMQEIDEVKAFLEEIAETGHHGGRDIEGFVIRCKMTMERGKLPYQDWFFKYKFDEPYLMYRQWRECTKALIAGRQPKFRKHIKITEEYLLYARKRLAADRELAKLYNKNHGIIALRNDFLEFKNLNGVDAANFEAMYGGGASTETTRDIILVPIATIGCGKTTLAVALTHLFGWAHIQNDNITGPKRPPRFTKALLDELEDHPAAFADRNNAQKHERKQLITDVKMSHAYAKLVALYFVHSDINDIRRVTQQRVFERGDNHQTIQAASDMNKVRGIMEGFINRFEPLDLEREPDSGFDAVIDLDPIAGSRANLETVVKELHRIYPNLVAEVPSAEDMDAAITAALEAYKPDVRHTIPDHGPRNKKDNHHQQQLTQQPKKKKPLEYMSVELATKDVLSALEKTFAAVGPEQARFFKQLQGSRRLQARFHVTLLHRASSKQHPELWDRYTRIHEQEGGNSPDGELDEMQVLLERVVFDGRIMAIVVRLVPDENNSNNSASAKGAAAGPKWECANKVAHITVGTRDESVKPKESNDLLARWLEKGSGPETKIEDLVIEGKPLLNGVVKGVLSR</sequence>
<feature type="domain" description="T4 RNA ligase 1-like N-terminal" evidence="4">
    <location>
        <begin position="180"/>
        <end position="414"/>
    </location>
</feature>
<dbReference type="InterPro" id="IPR019039">
    <property type="entry name" value="T4-Rnl1-like_N"/>
</dbReference>
<protein>
    <submittedName>
        <fullName evidence="5">Fungal tRNA ligase phosphodiesterase domain-containing protein</fullName>
    </submittedName>
</protein>
<organism evidence="5 6">
    <name type="scientific">Bombardia bombarda</name>
    <dbReference type="NCBI Taxonomy" id="252184"/>
    <lineage>
        <taxon>Eukaryota</taxon>
        <taxon>Fungi</taxon>
        <taxon>Dikarya</taxon>
        <taxon>Ascomycota</taxon>
        <taxon>Pezizomycotina</taxon>
        <taxon>Sordariomycetes</taxon>
        <taxon>Sordariomycetidae</taxon>
        <taxon>Sordariales</taxon>
        <taxon>Lasiosphaeriaceae</taxon>
        <taxon>Bombardia</taxon>
    </lineage>
</organism>
<evidence type="ECO:0000259" key="4">
    <source>
        <dbReference type="Pfam" id="PF09511"/>
    </source>
</evidence>
<feature type="domain" description="tRNA ligase phosphodiesterase" evidence="2">
    <location>
        <begin position="664"/>
        <end position="924"/>
    </location>
</feature>
<gene>
    <name evidence="5" type="ORF">B0T17DRAFT_519313</name>
</gene>
<dbReference type="Proteomes" id="UP001174934">
    <property type="component" value="Unassembled WGS sequence"/>
</dbReference>
<dbReference type="SUPFAM" id="SSF52540">
    <property type="entry name" value="P-loop containing nucleoside triphosphate hydrolases"/>
    <property type="match status" value="1"/>
</dbReference>
<keyword evidence="5" id="KW-0436">Ligase</keyword>
<dbReference type="FunFam" id="3.40.50.300:FF:001690">
    <property type="entry name" value="tRNA ligase"/>
    <property type="match status" value="1"/>
</dbReference>
<dbReference type="Pfam" id="PF09511">
    <property type="entry name" value="RNA_lig_T4_1"/>
    <property type="match status" value="1"/>
</dbReference>
<dbReference type="PANTHER" id="PTHR32004:SF1">
    <property type="entry name" value="TRNA LIGASE"/>
    <property type="match status" value="1"/>
</dbReference>
<evidence type="ECO:0000259" key="2">
    <source>
        <dbReference type="Pfam" id="PF08302"/>
    </source>
</evidence>
<accession>A0AA39XMV9</accession>
<evidence type="ECO:0000256" key="1">
    <source>
        <dbReference type="SAM" id="MobiDB-lite"/>
    </source>
</evidence>
<evidence type="ECO:0000313" key="6">
    <source>
        <dbReference type="Proteomes" id="UP001174934"/>
    </source>
</evidence>
<dbReference type="PANTHER" id="PTHR32004">
    <property type="entry name" value="TRNA LIGASE"/>
    <property type="match status" value="1"/>
</dbReference>
<feature type="compositionally biased region" description="Basic and acidic residues" evidence="1">
    <location>
        <begin position="707"/>
        <end position="720"/>
    </location>
</feature>
<feature type="domain" description="tRNA ligase kinase" evidence="3">
    <location>
        <begin position="506"/>
        <end position="661"/>
    </location>
</feature>
<dbReference type="InterPro" id="IPR015965">
    <property type="entry name" value="tRNA_lig_PDEase"/>
</dbReference>
<feature type="region of interest" description="Disordered" evidence="1">
    <location>
        <begin position="707"/>
        <end position="737"/>
    </location>
</feature>
<dbReference type="GO" id="GO:0005634">
    <property type="term" value="C:nucleus"/>
    <property type="evidence" value="ECO:0007669"/>
    <property type="project" value="TreeGrafter"/>
</dbReference>
<comment type="caution">
    <text evidence="5">The sequence shown here is derived from an EMBL/GenBank/DDBJ whole genome shotgun (WGS) entry which is preliminary data.</text>
</comment>
<dbReference type="Gene3D" id="3.40.50.300">
    <property type="entry name" value="P-loop containing nucleotide triphosphate hydrolases"/>
    <property type="match status" value="1"/>
</dbReference>
<dbReference type="GO" id="GO:0003972">
    <property type="term" value="F:RNA ligase (ATP) activity"/>
    <property type="evidence" value="ECO:0007669"/>
    <property type="project" value="InterPro"/>
</dbReference>
<name>A0AA39XMV9_9PEZI</name>
<keyword evidence="6" id="KW-1185">Reference proteome</keyword>
<evidence type="ECO:0000259" key="3">
    <source>
        <dbReference type="Pfam" id="PF08303"/>
    </source>
</evidence>